<reference evidence="1 2" key="1">
    <citation type="submission" date="2017-07" db="EMBL/GenBank/DDBJ databases">
        <title>Draft Genome Sequences of Select Purple Nonsulfur Bacteria.</title>
        <authorList>
            <person name="Lasarre B."/>
            <person name="Mckinlay J.B."/>
        </authorList>
    </citation>
    <scope>NUCLEOTIDE SEQUENCE [LARGE SCALE GENOMIC DNA]</scope>
    <source>
        <strain evidence="1 2">DSM 11290</strain>
    </source>
</reference>
<evidence type="ECO:0000313" key="1">
    <source>
        <dbReference type="EMBL" id="RAI24720.1"/>
    </source>
</evidence>
<dbReference type="EMBL" id="NPEV01000069">
    <property type="protein sequence ID" value="RAI24720.1"/>
    <property type="molecule type" value="Genomic_DNA"/>
</dbReference>
<protein>
    <submittedName>
        <fullName evidence="1">Uncharacterized protein</fullName>
    </submittedName>
</protein>
<dbReference type="AlphaFoldDB" id="A0A327JE66"/>
<comment type="caution">
    <text evidence="1">The sequence shown here is derived from an EMBL/GenBank/DDBJ whole genome shotgun (WGS) entry which is preliminary data.</text>
</comment>
<proteinExistence type="predicted"/>
<accession>A0A327JE66</accession>
<evidence type="ECO:0000313" key="2">
    <source>
        <dbReference type="Proteomes" id="UP000249299"/>
    </source>
</evidence>
<keyword evidence="2" id="KW-1185">Reference proteome</keyword>
<organism evidence="1 2">
    <name type="scientific">Rhodobium orientis</name>
    <dbReference type="NCBI Taxonomy" id="34017"/>
    <lineage>
        <taxon>Bacteria</taxon>
        <taxon>Pseudomonadati</taxon>
        <taxon>Pseudomonadota</taxon>
        <taxon>Alphaproteobacteria</taxon>
        <taxon>Hyphomicrobiales</taxon>
        <taxon>Rhodobiaceae</taxon>
        <taxon>Rhodobium</taxon>
    </lineage>
</organism>
<sequence length="114" mass="12181">MQGERQGGGFVAKTGLLAETGSPAAVAEFFAEAKASERAAFPAAADVIDRAPVRSERRVTGPLDAMIAMRQAARMPGFLPFLRVTAGLDPLLSGLDWGEVEGHLVGVGWRRFWL</sequence>
<dbReference type="Proteomes" id="UP000249299">
    <property type="component" value="Unassembled WGS sequence"/>
</dbReference>
<feature type="non-terminal residue" evidence="1">
    <location>
        <position position="114"/>
    </location>
</feature>
<gene>
    <name evidence="1" type="ORF">CH339_21365</name>
</gene>
<name>A0A327JE66_9HYPH</name>